<evidence type="ECO:0000256" key="2">
    <source>
        <dbReference type="ARBA" id="ARBA00023125"/>
    </source>
</evidence>
<dbReference type="GO" id="GO:0006310">
    <property type="term" value="P:DNA recombination"/>
    <property type="evidence" value="ECO:0007669"/>
    <property type="project" value="UniProtKB-KW"/>
</dbReference>
<dbReference type="Proteomes" id="UP000317171">
    <property type="component" value="Chromosome"/>
</dbReference>
<dbReference type="PANTHER" id="PTHR30349">
    <property type="entry name" value="PHAGE INTEGRASE-RELATED"/>
    <property type="match status" value="1"/>
</dbReference>
<dbReference type="PANTHER" id="PTHR30349:SF90">
    <property type="entry name" value="TYROSINE RECOMBINASE XERD"/>
    <property type="match status" value="1"/>
</dbReference>
<dbReference type="EMBL" id="CP036269">
    <property type="protein sequence ID" value="QDT45191.1"/>
    <property type="molecule type" value="Genomic_DNA"/>
</dbReference>
<dbReference type="GO" id="GO:0015074">
    <property type="term" value="P:DNA integration"/>
    <property type="evidence" value="ECO:0007669"/>
    <property type="project" value="UniProtKB-KW"/>
</dbReference>
<organism evidence="7 8">
    <name type="scientific">Gimesia alba</name>
    <dbReference type="NCBI Taxonomy" id="2527973"/>
    <lineage>
        <taxon>Bacteria</taxon>
        <taxon>Pseudomonadati</taxon>
        <taxon>Planctomycetota</taxon>
        <taxon>Planctomycetia</taxon>
        <taxon>Planctomycetales</taxon>
        <taxon>Planctomycetaceae</taxon>
        <taxon>Gimesia</taxon>
    </lineage>
</organism>
<dbReference type="PROSITE" id="PS51898">
    <property type="entry name" value="TYR_RECOMBINASE"/>
    <property type="match status" value="1"/>
</dbReference>
<keyword evidence="2 4" id="KW-0238">DNA-binding</keyword>
<dbReference type="CDD" id="cd01188">
    <property type="entry name" value="INT_RitA_C_like"/>
    <property type="match status" value="1"/>
</dbReference>
<evidence type="ECO:0000259" key="5">
    <source>
        <dbReference type="PROSITE" id="PS51898"/>
    </source>
</evidence>
<dbReference type="InterPro" id="IPR010998">
    <property type="entry name" value="Integrase_recombinase_N"/>
</dbReference>
<dbReference type="GO" id="GO:0003677">
    <property type="term" value="F:DNA binding"/>
    <property type="evidence" value="ECO:0007669"/>
    <property type="project" value="UniProtKB-UniRule"/>
</dbReference>
<keyword evidence="3" id="KW-0233">DNA recombination</keyword>
<dbReference type="InterPro" id="IPR002104">
    <property type="entry name" value="Integrase_catalytic"/>
</dbReference>
<dbReference type="RefSeq" id="WP_145221387.1">
    <property type="nucleotide sequence ID" value="NZ_CP036269.1"/>
</dbReference>
<dbReference type="AlphaFoldDB" id="A0A517RMT1"/>
<dbReference type="InterPro" id="IPR044068">
    <property type="entry name" value="CB"/>
</dbReference>
<dbReference type="OrthoDB" id="249527at2"/>
<sequence length="415" mass="47435">MFDKLYKQPHAIARHQNGPLAEERRRYLVYCAEQQMSLETLEHIARKILIIARTLRLVERPGELITRTEIVSAAHRWVKERGRKVQNVCRECRRFIGHAVRWLSFLGRLQTPVAVRQPYADLVAQFIDYMIQERGLSQRTVAYNSQQVQAFLTEIDKANLQLRTLTGSQVNELLANKIRNRGYVRVTVKRIATAIRTFLRFAEQHKWCKPGLSDAIRTPRVYAHEGLPLGLSWDDVNRLIAATEGDESVEIRDRAILLLLAVYGLRSGEVTTLKLDDFNWEDELLTVSHGKNKRPRTYPLCHPVGEAVLRYLRVRPRSDRREIFITVLAPFRSLHGATVGGMVSRRLHALGLTLPHYGAHVLRHACARHLLAQGFSLKEIGDHLGHQSPQATRIYAKIDLAALRIVGEFELGGLL</sequence>
<evidence type="ECO:0000313" key="8">
    <source>
        <dbReference type="Proteomes" id="UP000317171"/>
    </source>
</evidence>
<accession>A0A517RMT1</accession>
<dbReference type="InterPro" id="IPR011010">
    <property type="entry name" value="DNA_brk_join_enz"/>
</dbReference>
<name>A0A517RMT1_9PLAN</name>
<keyword evidence="8" id="KW-1185">Reference proteome</keyword>
<evidence type="ECO:0000313" key="7">
    <source>
        <dbReference type="EMBL" id="QDT45191.1"/>
    </source>
</evidence>
<reference evidence="7 8" key="1">
    <citation type="submission" date="2019-02" db="EMBL/GenBank/DDBJ databases">
        <title>Deep-cultivation of Planctomycetes and their phenomic and genomic characterization uncovers novel biology.</title>
        <authorList>
            <person name="Wiegand S."/>
            <person name="Jogler M."/>
            <person name="Boedeker C."/>
            <person name="Pinto D."/>
            <person name="Vollmers J."/>
            <person name="Rivas-Marin E."/>
            <person name="Kohn T."/>
            <person name="Peeters S.H."/>
            <person name="Heuer A."/>
            <person name="Rast P."/>
            <person name="Oberbeckmann S."/>
            <person name="Bunk B."/>
            <person name="Jeske O."/>
            <person name="Meyerdierks A."/>
            <person name="Storesund J.E."/>
            <person name="Kallscheuer N."/>
            <person name="Luecker S."/>
            <person name="Lage O.M."/>
            <person name="Pohl T."/>
            <person name="Merkel B.J."/>
            <person name="Hornburger P."/>
            <person name="Mueller R.-W."/>
            <person name="Bruemmer F."/>
            <person name="Labrenz M."/>
            <person name="Spormann A.M."/>
            <person name="Op den Camp H."/>
            <person name="Overmann J."/>
            <person name="Amann R."/>
            <person name="Jetten M.S.M."/>
            <person name="Mascher T."/>
            <person name="Medema M.H."/>
            <person name="Devos D.P."/>
            <person name="Kaster A.-K."/>
            <person name="Ovreas L."/>
            <person name="Rohde M."/>
            <person name="Galperin M.Y."/>
            <person name="Jogler C."/>
        </authorList>
    </citation>
    <scope>NUCLEOTIDE SEQUENCE [LARGE SCALE GENOMIC DNA]</scope>
    <source>
        <strain evidence="7 8">Pan241w</strain>
    </source>
</reference>
<evidence type="ECO:0000259" key="6">
    <source>
        <dbReference type="PROSITE" id="PS51900"/>
    </source>
</evidence>
<evidence type="ECO:0000256" key="1">
    <source>
        <dbReference type="ARBA" id="ARBA00022908"/>
    </source>
</evidence>
<dbReference type="Gene3D" id="1.10.443.10">
    <property type="entry name" value="Intergrase catalytic core"/>
    <property type="match status" value="1"/>
</dbReference>
<evidence type="ECO:0000256" key="4">
    <source>
        <dbReference type="PROSITE-ProRule" id="PRU01248"/>
    </source>
</evidence>
<dbReference type="InterPro" id="IPR013762">
    <property type="entry name" value="Integrase-like_cat_sf"/>
</dbReference>
<dbReference type="Pfam" id="PF02899">
    <property type="entry name" value="Phage_int_SAM_1"/>
    <property type="match status" value="1"/>
</dbReference>
<feature type="domain" description="Core-binding (CB)" evidence="6">
    <location>
        <begin position="117"/>
        <end position="203"/>
    </location>
</feature>
<dbReference type="SUPFAM" id="SSF56349">
    <property type="entry name" value="DNA breaking-rejoining enzymes"/>
    <property type="match status" value="1"/>
</dbReference>
<feature type="domain" description="Tyr recombinase" evidence="5">
    <location>
        <begin position="226"/>
        <end position="408"/>
    </location>
</feature>
<dbReference type="InterPro" id="IPR050090">
    <property type="entry name" value="Tyrosine_recombinase_XerCD"/>
</dbReference>
<dbReference type="InterPro" id="IPR004107">
    <property type="entry name" value="Integrase_SAM-like_N"/>
</dbReference>
<protein>
    <submittedName>
        <fullName evidence="7">Tyrosine recombinase XerD</fullName>
    </submittedName>
</protein>
<dbReference type="KEGG" id="gaz:Pan241w_53100"/>
<dbReference type="Pfam" id="PF00589">
    <property type="entry name" value="Phage_integrase"/>
    <property type="match status" value="1"/>
</dbReference>
<keyword evidence="1" id="KW-0229">DNA integration</keyword>
<proteinExistence type="predicted"/>
<dbReference type="PROSITE" id="PS51900">
    <property type="entry name" value="CB"/>
    <property type="match status" value="1"/>
</dbReference>
<gene>
    <name evidence="7" type="primary">xerD_3</name>
    <name evidence="7" type="ORF">Pan241w_53100</name>
</gene>
<dbReference type="Gene3D" id="1.10.150.130">
    <property type="match status" value="1"/>
</dbReference>
<evidence type="ECO:0000256" key="3">
    <source>
        <dbReference type="ARBA" id="ARBA00023172"/>
    </source>
</evidence>